<dbReference type="PANTHER" id="PTHR21505:SF8">
    <property type="entry name" value="DPT-YFP REPRESSOR BY OVEREXPRESSION, ISOFORM D-RELATED"/>
    <property type="match status" value="1"/>
</dbReference>
<sequence length="262" mass="31097">METHVPTTPYIETNPSKIELEKEFIFAWRSFPALWDPRNQYYTNKYKRLEYLHKLLEVYQKIKPSATTDDVRKKINIFRSNYKRELNKIEESRKRDCGDVVYSPRVWYFPLLNFLTETKQSMKLPHNSFDSEEEVNTSREIENLNSDMTEETKTTITNVGEKSKIKEEIFEGHVCENYENISKRRRCENQDIQSSTSDSWPMHVYKYNPLAVIWSEKLERLCPIQKLYAEKAINDILFEAELGNLNKYSVLINPPTCSKPLT</sequence>
<reference evidence="2 3" key="1">
    <citation type="journal article" date="2011" name="Cell">
        <title>The monarch butterfly genome yields insights into long-distance migration.</title>
        <authorList>
            <person name="Zhan S."/>
            <person name="Merlin C."/>
            <person name="Boore J.L."/>
            <person name="Reppert S.M."/>
        </authorList>
    </citation>
    <scope>NUCLEOTIDE SEQUENCE [LARGE SCALE GENOMIC DNA]</scope>
    <source>
        <strain evidence="2">F-2</strain>
    </source>
</reference>
<gene>
    <name evidence="2" type="ORF">KGM_206883</name>
</gene>
<dbReference type="SMART" id="SM00595">
    <property type="entry name" value="MADF"/>
    <property type="match status" value="1"/>
</dbReference>
<dbReference type="EMBL" id="AGBW02007651">
    <property type="protein sequence ID" value="OWR54993.1"/>
    <property type="molecule type" value="Genomic_DNA"/>
</dbReference>
<comment type="caution">
    <text evidence="2">The sequence shown here is derived from an EMBL/GenBank/DDBJ whole genome shotgun (WGS) entry which is preliminary data.</text>
</comment>
<dbReference type="Proteomes" id="UP000007151">
    <property type="component" value="Unassembled WGS sequence"/>
</dbReference>
<dbReference type="FunCoup" id="A0A212FMP1">
    <property type="interactions" value="21"/>
</dbReference>
<evidence type="ECO:0000313" key="3">
    <source>
        <dbReference type="Proteomes" id="UP000007151"/>
    </source>
</evidence>
<organism evidence="2 3">
    <name type="scientific">Danaus plexippus plexippus</name>
    <dbReference type="NCBI Taxonomy" id="278856"/>
    <lineage>
        <taxon>Eukaryota</taxon>
        <taxon>Metazoa</taxon>
        <taxon>Ecdysozoa</taxon>
        <taxon>Arthropoda</taxon>
        <taxon>Hexapoda</taxon>
        <taxon>Insecta</taxon>
        <taxon>Pterygota</taxon>
        <taxon>Neoptera</taxon>
        <taxon>Endopterygota</taxon>
        <taxon>Lepidoptera</taxon>
        <taxon>Glossata</taxon>
        <taxon>Ditrysia</taxon>
        <taxon>Papilionoidea</taxon>
        <taxon>Nymphalidae</taxon>
        <taxon>Danainae</taxon>
        <taxon>Danaini</taxon>
        <taxon>Danaina</taxon>
        <taxon>Danaus</taxon>
        <taxon>Danaus</taxon>
    </lineage>
</organism>
<name>A0A212FMP1_DANPL</name>
<dbReference type="KEGG" id="dpl:KGM_206883"/>
<dbReference type="InParanoid" id="A0A212FMP1"/>
<proteinExistence type="predicted"/>
<accession>A0A212FMP1</accession>
<dbReference type="InterPro" id="IPR006578">
    <property type="entry name" value="MADF-dom"/>
</dbReference>
<feature type="domain" description="MADF" evidence="1">
    <location>
        <begin position="23"/>
        <end position="120"/>
    </location>
</feature>
<keyword evidence="3" id="KW-1185">Reference proteome</keyword>
<dbReference type="AlphaFoldDB" id="A0A212FMP1"/>
<dbReference type="PROSITE" id="PS51029">
    <property type="entry name" value="MADF"/>
    <property type="match status" value="1"/>
</dbReference>
<protein>
    <recommendedName>
        <fullName evidence="1">MADF domain-containing protein</fullName>
    </recommendedName>
</protein>
<evidence type="ECO:0000313" key="2">
    <source>
        <dbReference type="EMBL" id="OWR54993.1"/>
    </source>
</evidence>
<dbReference type="eggNOG" id="ENOG502STEG">
    <property type="taxonomic scope" value="Eukaryota"/>
</dbReference>
<evidence type="ECO:0000259" key="1">
    <source>
        <dbReference type="PROSITE" id="PS51029"/>
    </source>
</evidence>
<dbReference type="PANTHER" id="PTHR21505">
    <property type="entry name" value="MADF DOMAIN-CONTAINING PROTEIN-RELATED"/>
    <property type="match status" value="1"/>
</dbReference>
<dbReference type="Pfam" id="PF10545">
    <property type="entry name" value="MADF_DNA_bdg"/>
    <property type="match status" value="1"/>
</dbReference>